<evidence type="ECO:0000313" key="4">
    <source>
        <dbReference type="Proteomes" id="UP001623661"/>
    </source>
</evidence>
<sequence>MLNHKGTVTIETERLILRKFVIEDAEEMFANWTSDPEVAKYMRWNAHNDINETKKNLKNRIDKYQEASTYYWAIIMKTINKPIGNIALISSNEYDMCADVAYCIGRSFWGQGIATEALKRVLEFGLTEVNFNRIEAYHSVNNIASGRAMQKVGMRYEGRMRQKYRSHVGFEDSDLYSILKEDLSL</sequence>
<evidence type="ECO:0000313" key="3">
    <source>
        <dbReference type="EMBL" id="MFL0269294.1"/>
    </source>
</evidence>
<evidence type="ECO:0000313" key="2">
    <source>
        <dbReference type="EMBL" id="MFL0269290.1"/>
    </source>
</evidence>
<dbReference type="EMBL" id="JBJHZY010000003">
    <property type="protein sequence ID" value="MFL0269294.1"/>
    <property type="molecule type" value="Genomic_DNA"/>
</dbReference>
<dbReference type="SUPFAM" id="SSF55729">
    <property type="entry name" value="Acyl-CoA N-acyltransferases (Nat)"/>
    <property type="match status" value="1"/>
</dbReference>
<proteinExistence type="predicted"/>
<dbReference type="RefSeq" id="WP_406765918.1">
    <property type="nucleotide sequence ID" value="NZ_JBJHZY010000003.1"/>
</dbReference>
<evidence type="ECO:0000259" key="1">
    <source>
        <dbReference type="PROSITE" id="PS51186"/>
    </source>
</evidence>
<dbReference type="Gene3D" id="3.40.630.30">
    <property type="match status" value="1"/>
</dbReference>
<protein>
    <submittedName>
        <fullName evidence="2">GNAT family N-acetyltransferase</fullName>
        <ecNumber evidence="2">2.3.-.-</ecNumber>
    </submittedName>
</protein>
<dbReference type="GO" id="GO:0016746">
    <property type="term" value="F:acyltransferase activity"/>
    <property type="evidence" value="ECO:0007669"/>
    <property type="project" value="UniProtKB-KW"/>
</dbReference>
<dbReference type="PROSITE" id="PS51186">
    <property type="entry name" value="GNAT"/>
    <property type="match status" value="1"/>
</dbReference>
<reference evidence="2" key="2">
    <citation type="journal article" date="2025" name="Microbiol. Resour. Announc.">
        <title>Draft genome sequences of a strain of Clostridium neuense and four Candidatus Clostridium species.</title>
        <authorList>
            <person name="Heng Y.C."/>
            <person name="Lee J.K.Y."/>
            <person name="Lim A.C.H."/>
            <person name="Kittelmann S."/>
        </authorList>
    </citation>
    <scope>NUCLEOTIDE SEQUENCE</scope>
    <source>
        <strain evidence="2">WILCCON 0202</strain>
    </source>
</reference>
<reference evidence="2 4" key="1">
    <citation type="submission" date="2024-11" db="EMBL/GenBank/DDBJ databases">
        <authorList>
            <person name="Heng Y.C."/>
            <person name="Lim A.C.H."/>
            <person name="Lee J.K.Y."/>
            <person name="Kittelmann S."/>
        </authorList>
    </citation>
    <scope>NUCLEOTIDE SEQUENCE [LARGE SCALE GENOMIC DNA]</scope>
    <source>
        <strain evidence="2 4">WILCCON 0202</strain>
    </source>
</reference>
<comment type="caution">
    <text evidence="2">The sequence shown here is derived from an EMBL/GenBank/DDBJ whole genome shotgun (WGS) entry which is preliminary data.</text>
</comment>
<feature type="domain" description="N-acetyltransferase" evidence="1">
    <location>
        <begin position="15"/>
        <end position="182"/>
    </location>
</feature>
<keyword evidence="2" id="KW-0012">Acyltransferase</keyword>
<dbReference type="PANTHER" id="PTHR43792">
    <property type="entry name" value="GNAT FAMILY, PUTATIVE (AFU_ORTHOLOGUE AFUA_3G00765)-RELATED-RELATED"/>
    <property type="match status" value="1"/>
</dbReference>
<keyword evidence="2" id="KW-0808">Transferase</keyword>
<accession>A0ABW8TW76</accession>
<gene>
    <name evidence="2" type="ORF">ACJDUH_14470</name>
    <name evidence="3" type="ORF">ACJDUH_14490</name>
</gene>
<dbReference type="EMBL" id="JBJHZY010000003">
    <property type="protein sequence ID" value="MFL0269290.1"/>
    <property type="molecule type" value="Genomic_DNA"/>
</dbReference>
<dbReference type="EC" id="2.3.-.-" evidence="2"/>
<organism evidence="2 4">
    <name type="scientific">Candidatus Clostridium radicumherbarum</name>
    <dbReference type="NCBI Taxonomy" id="3381662"/>
    <lineage>
        <taxon>Bacteria</taxon>
        <taxon>Bacillati</taxon>
        <taxon>Bacillota</taxon>
        <taxon>Clostridia</taxon>
        <taxon>Eubacteriales</taxon>
        <taxon>Clostridiaceae</taxon>
        <taxon>Clostridium</taxon>
    </lineage>
</organism>
<dbReference type="PANTHER" id="PTHR43792:SF1">
    <property type="entry name" value="N-ACETYLTRANSFERASE DOMAIN-CONTAINING PROTEIN"/>
    <property type="match status" value="1"/>
</dbReference>
<name>A0ABW8TW76_9CLOT</name>
<dbReference type="InterPro" id="IPR051531">
    <property type="entry name" value="N-acetyltransferase"/>
</dbReference>
<keyword evidence="4" id="KW-1185">Reference proteome</keyword>
<dbReference type="Pfam" id="PF13302">
    <property type="entry name" value="Acetyltransf_3"/>
    <property type="match status" value="1"/>
</dbReference>
<dbReference type="InterPro" id="IPR000182">
    <property type="entry name" value="GNAT_dom"/>
</dbReference>
<dbReference type="Proteomes" id="UP001623661">
    <property type="component" value="Unassembled WGS sequence"/>
</dbReference>
<dbReference type="InterPro" id="IPR016181">
    <property type="entry name" value="Acyl_CoA_acyltransferase"/>
</dbReference>